<proteinExistence type="inferred from homology"/>
<dbReference type="SUPFAM" id="SSF55326">
    <property type="entry name" value="PurM N-terminal domain-like"/>
    <property type="match status" value="1"/>
</dbReference>
<dbReference type="HAMAP" id="MF_02128">
    <property type="entry name" value="TMP_kinase"/>
    <property type="match status" value="1"/>
</dbReference>
<feature type="binding site" evidence="1">
    <location>
        <position position="313"/>
    </location>
    <ligand>
        <name>substrate</name>
    </ligand>
</feature>
<feature type="binding site" evidence="1">
    <location>
        <position position="71"/>
    </location>
    <ligand>
        <name>Mg(2+)</name>
        <dbReference type="ChEBI" id="CHEBI:18420"/>
        <label>2</label>
    </ligand>
</feature>
<dbReference type="EMBL" id="JAUSQW010000001">
    <property type="protein sequence ID" value="MDP9801616.1"/>
    <property type="molecule type" value="Genomic_DNA"/>
</dbReference>
<dbReference type="RefSeq" id="WP_278059805.1">
    <property type="nucleotide sequence ID" value="NZ_CP121247.1"/>
</dbReference>
<dbReference type="Proteomes" id="UP001235966">
    <property type="component" value="Unassembled WGS sequence"/>
</dbReference>
<feature type="domain" description="PurM-like N-terminal" evidence="2">
    <location>
        <begin position="25"/>
        <end position="136"/>
    </location>
</feature>
<feature type="binding site" evidence="1">
    <location>
        <position position="49"/>
    </location>
    <ligand>
        <name>substrate</name>
    </ligand>
</feature>
<evidence type="ECO:0000313" key="4">
    <source>
        <dbReference type="EMBL" id="MDP9801616.1"/>
    </source>
</evidence>
<dbReference type="EC" id="2.7.4.16" evidence="1"/>
<feature type="binding site" evidence="1">
    <location>
        <position position="27"/>
    </location>
    <ligand>
        <name>Mg(2+)</name>
        <dbReference type="ChEBI" id="CHEBI:18420"/>
        <label>3</label>
    </ligand>
</feature>
<comment type="caution">
    <text evidence="4">The sequence shown here is derived from an EMBL/GenBank/DDBJ whole genome shotgun (WGS) entry which is preliminary data.</text>
</comment>
<dbReference type="InterPro" id="IPR036921">
    <property type="entry name" value="PurM-like_N_sf"/>
</dbReference>
<dbReference type="Gene3D" id="3.30.1330.10">
    <property type="entry name" value="PurM-like, N-terminal domain"/>
    <property type="match status" value="1"/>
</dbReference>
<feature type="binding site" evidence="1">
    <location>
        <position position="216"/>
    </location>
    <ligand>
        <name>Mg(2+)</name>
        <dbReference type="ChEBI" id="CHEBI:18420"/>
        <label>5</label>
    </ligand>
</feature>
<evidence type="ECO:0000259" key="3">
    <source>
        <dbReference type="Pfam" id="PF02769"/>
    </source>
</evidence>
<dbReference type="InterPro" id="IPR010918">
    <property type="entry name" value="PurM-like_C_dom"/>
</dbReference>
<sequence length="318" mass="33157">MTEDVLISRLRPLLPVSRRAFVASGDDSAVYSLSGAATLSVDMLVEGVHFRPEWSNGADVGARSAAQNLADAVAMGARPTSLVVGLAVPPTTEGEWVEDFARGMASVCEPLGVGVDGGDFVASDQIVVSVTVLGQMEGREPLRRSGMQMEDKLVFAGNLGHGRAGYELLNAGYTREDKNPKIAAMIEHFLVPQPPLEIALAAASTGQLRSLMDVSDGLVKDVGRMAGASGVWVDIDHHAITRLIGPIATAAGRLSADRSQWAYTGGEDHGFVGTVAKDAPIPGGFTRIGTVRGAALGGRVTVGGVPFEGNGGWDHFAQ</sequence>
<name>A0ABT9NE09_9ACTO</name>
<keyword evidence="1" id="KW-0547">Nucleotide-binding</keyword>
<accession>A0ABT9NE09</accession>
<dbReference type="Gene3D" id="3.90.650.10">
    <property type="entry name" value="PurM-like C-terminal domain"/>
    <property type="match status" value="1"/>
</dbReference>
<dbReference type="InterPro" id="IPR016188">
    <property type="entry name" value="PurM-like_N"/>
</dbReference>
<keyword evidence="1" id="KW-0067">ATP-binding</keyword>
<keyword evidence="1 4" id="KW-0418">Kinase</keyword>
<dbReference type="PANTHER" id="PTHR30270:SF0">
    <property type="entry name" value="THIAMINE-MONOPHOSPHATE KINASE"/>
    <property type="match status" value="1"/>
</dbReference>
<feature type="binding site" evidence="1">
    <location>
        <position position="42"/>
    </location>
    <ligand>
        <name>Mg(2+)</name>
        <dbReference type="ChEBI" id="CHEBI:18420"/>
        <label>2</label>
    </ligand>
</feature>
<comment type="catalytic activity">
    <reaction evidence="1">
        <text>thiamine phosphate + ATP = thiamine diphosphate + ADP</text>
        <dbReference type="Rhea" id="RHEA:15913"/>
        <dbReference type="ChEBI" id="CHEBI:30616"/>
        <dbReference type="ChEBI" id="CHEBI:37575"/>
        <dbReference type="ChEBI" id="CHEBI:58937"/>
        <dbReference type="ChEBI" id="CHEBI:456216"/>
        <dbReference type="EC" id="2.7.4.16"/>
    </reaction>
</comment>
<comment type="pathway">
    <text evidence="1">Cofactor biosynthesis; thiamine diphosphate biosynthesis; thiamine diphosphate from thiamine phosphate: step 1/1.</text>
</comment>
<dbReference type="GO" id="GO:0009030">
    <property type="term" value="F:thiamine-phosphate kinase activity"/>
    <property type="evidence" value="ECO:0007669"/>
    <property type="project" value="UniProtKB-EC"/>
</dbReference>
<dbReference type="SUPFAM" id="SSF56042">
    <property type="entry name" value="PurM C-terminal domain-like"/>
    <property type="match status" value="1"/>
</dbReference>
<evidence type="ECO:0000256" key="1">
    <source>
        <dbReference type="HAMAP-Rule" id="MF_02128"/>
    </source>
</evidence>
<dbReference type="CDD" id="cd02194">
    <property type="entry name" value="ThiL"/>
    <property type="match status" value="1"/>
</dbReference>
<feature type="binding site" evidence="1">
    <location>
        <position position="40"/>
    </location>
    <ligand>
        <name>Mg(2+)</name>
        <dbReference type="ChEBI" id="CHEBI:18420"/>
        <label>4</label>
    </ligand>
</feature>
<comment type="function">
    <text evidence="1">Catalyzes the ATP-dependent phosphorylation of thiamine-monophosphate (TMP) to form thiamine-pyrophosphate (TPP), the active form of vitamin B1.</text>
</comment>
<comment type="miscellaneous">
    <text evidence="1">Reaction mechanism of ThiL seems to utilize a direct, inline transfer of the gamma-phosphate of ATP to TMP rather than a phosphorylated enzyme intermediate.</text>
</comment>
<keyword evidence="5" id="KW-1185">Reference proteome</keyword>
<feature type="binding site" evidence="1">
    <location>
        <position position="27"/>
    </location>
    <ligand>
        <name>Mg(2+)</name>
        <dbReference type="ChEBI" id="CHEBI:18420"/>
        <label>4</label>
    </ligand>
</feature>
<keyword evidence="1" id="KW-0479">Metal-binding</keyword>
<feature type="binding site" evidence="1">
    <location>
        <position position="119"/>
    </location>
    <ligand>
        <name>Mg(2+)</name>
        <dbReference type="ChEBI" id="CHEBI:18420"/>
        <label>1</label>
    </ligand>
</feature>
<dbReference type="PIRSF" id="PIRSF005303">
    <property type="entry name" value="Thiam_monoph_kin"/>
    <property type="match status" value="1"/>
</dbReference>
<dbReference type="InterPro" id="IPR006283">
    <property type="entry name" value="ThiL-like"/>
</dbReference>
<dbReference type="Pfam" id="PF02769">
    <property type="entry name" value="AIRS_C"/>
    <property type="match status" value="1"/>
</dbReference>
<organism evidence="4 5">
    <name type="scientific">Arcanobacterium wilhelmae</name>
    <dbReference type="NCBI Taxonomy" id="1803177"/>
    <lineage>
        <taxon>Bacteria</taxon>
        <taxon>Bacillati</taxon>
        <taxon>Actinomycetota</taxon>
        <taxon>Actinomycetes</taxon>
        <taxon>Actinomycetales</taxon>
        <taxon>Actinomycetaceae</taxon>
        <taxon>Arcanobacterium</taxon>
    </lineage>
</organism>
<feature type="binding site" evidence="1">
    <location>
        <position position="215"/>
    </location>
    <ligand>
        <name>ATP</name>
        <dbReference type="ChEBI" id="CHEBI:30616"/>
    </ligand>
</feature>
<evidence type="ECO:0000313" key="5">
    <source>
        <dbReference type="Proteomes" id="UP001235966"/>
    </source>
</evidence>
<keyword evidence="1" id="KW-0460">Magnesium</keyword>
<dbReference type="Pfam" id="PF00586">
    <property type="entry name" value="AIRS"/>
    <property type="match status" value="1"/>
</dbReference>
<gene>
    <name evidence="1" type="primary">thiL</name>
    <name evidence="4" type="ORF">J2S49_001692</name>
</gene>
<feature type="binding site" evidence="1">
    <location>
        <position position="213"/>
    </location>
    <ligand>
        <name>Mg(2+)</name>
        <dbReference type="ChEBI" id="CHEBI:18420"/>
        <label>3</label>
    </ligand>
</feature>
<feature type="domain" description="PurM-like C-terminal" evidence="3">
    <location>
        <begin position="150"/>
        <end position="238"/>
    </location>
</feature>
<evidence type="ECO:0000259" key="2">
    <source>
        <dbReference type="Pfam" id="PF00586"/>
    </source>
</evidence>
<keyword evidence="1 4" id="KW-0808">Transferase</keyword>
<feature type="binding site" evidence="1">
    <location>
        <position position="71"/>
    </location>
    <ligand>
        <name>Mg(2+)</name>
        <dbReference type="ChEBI" id="CHEBI:18420"/>
        <label>4</label>
    </ligand>
</feature>
<feature type="binding site" evidence="1">
    <location>
        <position position="267"/>
    </location>
    <ligand>
        <name>substrate</name>
    </ligand>
</feature>
<feature type="binding site" evidence="1">
    <location>
        <begin position="118"/>
        <end position="119"/>
    </location>
    <ligand>
        <name>ATP</name>
        <dbReference type="ChEBI" id="CHEBI:30616"/>
    </ligand>
</feature>
<keyword evidence="1" id="KW-0784">Thiamine biosynthesis</keyword>
<dbReference type="NCBIfam" id="TIGR01379">
    <property type="entry name" value="thiL"/>
    <property type="match status" value="1"/>
</dbReference>
<reference evidence="4 5" key="1">
    <citation type="submission" date="2023-07" db="EMBL/GenBank/DDBJ databases">
        <title>Sequencing the genomes of 1000 actinobacteria strains.</title>
        <authorList>
            <person name="Klenk H.-P."/>
        </authorList>
    </citation>
    <scope>NUCLEOTIDE SEQUENCE [LARGE SCALE GENOMIC DNA]</scope>
    <source>
        <strain evidence="4 5">DSM 102162</strain>
    </source>
</reference>
<dbReference type="InterPro" id="IPR036676">
    <property type="entry name" value="PurM-like_C_sf"/>
</dbReference>
<comment type="caution">
    <text evidence="1">Lacks conserved residue(s) required for the propagation of feature annotation.</text>
</comment>
<dbReference type="PANTHER" id="PTHR30270">
    <property type="entry name" value="THIAMINE-MONOPHOSPHATE KINASE"/>
    <property type="match status" value="1"/>
</dbReference>
<feature type="binding site" evidence="1">
    <location>
        <position position="144"/>
    </location>
    <ligand>
        <name>ATP</name>
        <dbReference type="ChEBI" id="CHEBI:30616"/>
    </ligand>
</feature>
<feature type="binding site" evidence="1">
    <location>
        <position position="71"/>
    </location>
    <ligand>
        <name>Mg(2+)</name>
        <dbReference type="ChEBI" id="CHEBI:18420"/>
        <label>3</label>
    </ligand>
</feature>
<feature type="binding site" evidence="1">
    <location>
        <position position="42"/>
    </location>
    <ligand>
        <name>Mg(2+)</name>
        <dbReference type="ChEBI" id="CHEBI:18420"/>
        <label>1</label>
    </ligand>
</feature>
<protein>
    <recommendedName>
        <fullName evidence="1">Thiamine-monophosphate kinase</fullName>
        <shortName evidence="1">TMP kinase</shortName>
        <shortName evidence="1">Thiamine-phosphate kinase</shortName>
        <ecNumber evidence="1">2.7.4.16</ecNumber>
    </recommendedName>
</protein>
<comment type="similarity">
    <text evidence="1">Belongs to the thiamine-monophosphate kinase family.</text>
</comment>